<gene>
    <name evidence="1" type="ORF">GGP61_002536</name>
</gene>
<evidence type="ECO:0000313" key="2">
    <source>
        <dbReference type="Proteomes" id="UP001155057"/>
    </source>
</evidence>
<reference evidence="1" key="1">
    <citation type="submission" date="2022-08" db="EMBL/GenBank/DDBJ databases">
        <title>Genomic Encyclopedia of Type Strains, Phase V (KMG-V): Genome sequencing to study the core and pangenomes of soil and plant-associated prokaryotes.</title>
        <authorList>
            <person name="Whitman W."/>
        </authorList>
    </citation>
    <scope>NUCLEOTIDE SEQUENCE</scope>
    <source>
        <strain evidence="1">SP3049</strain>
    </source>
</reference>
<dbReference type="AlphaFoldDB" id="A0A9X2Q688"/>
<dbReference type="EMBL" id="JANUAE010000009">
    <property type="protein sequence ID" value="MCS3710910.1"/>
    <property type="molecule type" value="Genomic_DNA"/>
</dbReference>
<protein>
    <submittedName>
        <fullName evidence="1">Uncharacterized protein</fullName>
    </submittedName>
</protein>
<evidence type="ECO:0000313" key="1">
    <source>
        <dbReference type="EMBL" id="MCS3710910.1"/>
    </source>
</evidence>
<accession>A0A9X2Q688</accession>
<proteinExistence type="predicted"/>
<dbReference type="Proteomes" id="UP001155057">
    <property type="component" value="Unassembled WGS sequence"/>
</dbReference>
<comment type="caution">
    <text evidence="1">The sequence shown here is derived from an EMBL/GenBank/DDBJ whole genome shotgun (WGS) entry which is preliminary data.</text>
</comment>
<sequence length="58" mass="6802">MIGFPADELLSEEECYRYLKRSLHPEGLACPNGHELPDDQAPHDRRRAPIMDYRCREC</sequence>
<organism evidence="1 2">
    <name type="scientific">Salinibacter ruber</name>
    <dbReference type="NCBI Taxonomy" id="146919"/>
    <lineage>
        <taxon>Bacteria</taxon>
        <taxon>Pseudomonadati</taxon>
        <taxon>Rhodothermota</taxon>
        <taxon>Rhodothermia</taxon>
        <taxon>Rhodothermales</taxon>
        <taxon>Salinibacteraceae</taxon>
        <taxon>Salinibacter</taxon>
    </lineage>
</organism>
<name>A0A9X2Q688_9BACT</name>